<comment type="caution">
    <text evidence="1">The sequence shown here is derived from an EMBL/GenBank/DDBJ whole genome shotgun (WGS) entry which is preliminary data.</text>
</comment>
<reference evidence="1 2" key="1">
    <citation type="submission" date="2020-08" db="EMBL/GenBank/DDBJ databases">
        <title>Genomic Encyclopedia of Type Strains, Phase IV (KMG-IV): sequencing the most valuable type-strain genomes for metagenomic binning, comparative biology and taxonomic classification.</title>
        <authorList>
            <person name="Goeker M."/>
        </authorList>
    </citation>
    <scope>NUCLEOTIDE SEQUENCE [LARGE SCALE GENOMIC DNA]</scope>
    <source>
        <strain evidence="1 2">DSM 103725</strain>
    </source>
</reference>
<dbReference type="Proteomes" id="UP000541810">
    <property type="component" value="Unassembled WGS sequence"/>
</dbReference>
<evidence type="ECO:0000313" key="1">
    <source>
        <dbReference type="EMBL" id="MBB6429067.1"/>
    </source>
</evidence>
<dbReference type="AlphaFoldDB" id="A0A7X0H4V3"/>
<gene>
    <name evidence="1" type="ORF">HNQ40_000873</name>
</gene>
<organism evidence="1 2">
    <name type="scientific">Algisphaera agarilytica</name>
    <dbReference type="NCBI Taxonomy" id="1385975"/>
    <lineage>
        <taxon>Bacteria</taxon>
        <taxon>Pseudomonadati</taxon>
        <taxon>Planctomycetota</taxon>
        <taxon>Phycisphaerae</taxon>
        <taxon>Phycisphaerales</taxon>
        <taxon>Phycisphaeraceae</taxon>
        <taxon>Algisphaera</taxon>
    </lineage>
</organism>
<dbReference type="EMBL" id="JACHGY010000001">
    <property type="protein sequence ID" value="MBB6429067.1"/>
    <property type="molecule type" value="Genomic_DNA"/>
</dbReference>
<accession>A0A7X0H4V3</accession>
<keyword evidence="2" id="KW-1185">Reference proteome</keyword>
<name>A0A7X0H4V3_9BACT</name>
<proteinExistence type="predicted"/>
<sequence>MNSLLALNAGPKSHRKRILVLMALTFIALC</sequence>
<protein>
    <submittedName>
        <fullName evidence="1">Uncharacterized protein</fullName>
    </submittedName>
</protein>
<evidence type="ECO:0000313" key="2">
    <source>
        <dbReference type="Proteomes" id="UP000541810"/>
    </source>
</evidence>